<evidence type="ECO:0000313" key="3">
    <source>
        <dbReference type="Proteomes" id="UP000256328"/>
    </source>
</evidence>
<feature type="signal peptide" evidence="1">
    <location>
        <begin position="1"/>
        <end position="18"/>
    </location>
</feature>
<organism evidence="2 3">
    <name type="scientific">Coleophoma crateriformis</name>
    <dbReference type="NCBI Taxonomy" id="565419"/>
    <lineage>
        <taxon>Eukaryota</taxon>
        <taxon>Fungi</taxon>
        <taxon>Dikarya</taxon>
        <taxon>Ascomycota</taxon>
        <taxon>Pezizomycotina</taxon>
        <taxon>Leotiomycetes</taxon>
        <taxon>Helotiales</taxon>
        <taxon>Dermateaceae</taxon>
        <taxon>Coleophoma</taxon>
    </lineage>
</organism>
<dbReference type="EMBL" id="PDLN01000001">
    <property type="protein sequence ID" value="RDW94301.1"/>
    <property type="molecule type" value="Genomic_DNA"/>
</dbReference>
<evidence type="ECO:0000256" key="1">
    <source>
        <dbReference type="SAM" id="SignalP"/>
    </source>
</evidence>
<dbReference type="AlphaFoldDB" id="A0A3D8T789"/>
<evidence type="ECO:0000313" key="2">
    <source>
        <dbReference type="EMBL" id="RDW94301.1"/>
    </source>
</evidence>
<accession>A0A3D8T789</accession>
<dbReference type="OrthoDB" id="4874416at2759"/>
<protein>
    <recommendedName>
        <fullName evidence="4">Cyanovirin-N domain-containing protein</fullName>
    </recommendedName>
</protein>
<name>A0A3D8T789_9HELO</name>
<reference evidence="2 3" key="1">
    <citation type="journal article" date="2018" name="IMA Fungus">
        <title>IMA Genome-F 9: Draft genome sequence of Annulohypoxylon stygium, Aspergillus mulundensis, Berkeleyomyces basicola (syn. Thielaviopsis basicola), Ceratocystis smalleyi, two Cercospora beticola strains, Coleophoma cylindrospora, Fusarium fracticaudum, Phialophora cf. hyalina, and Morchella septimelata.</title>
        <authorList>
            <person name="Wingfield B.D."/>
            <person name="Bills G.F."/>
            <person name="Dong Y."/>
            <person name="Huang W."/>
            <person name="Nel W.J."/>
            <person name="Swalarsk-Parry B.S."/>
            <person name="Vaghefi N."/>
            <person name="Wilken P.M."/>
            <person name="An Z."/>
            <person name="de Beer Z.W."/>
            <person name="De Vos L."/>
            <person name="Chen L."/>
            <person name="Duong T.A."/>
            <person name="Gao Y."/>
            <person name="Hammerbacher A."/>
            <person name="Kikkert J.R."/>
            <person name="Li Y."/>
            <person name="Li H."/>
            <person name="Li K."/>
            <person name="Li Q."/>
            <person name="Liu X."/>
            <person name="Ma X."/>
            <person name="Naidoo K."/>
            <person name="Pethybridge S.J."/>
            <person name="Sun J."/>
            <person name="Steenkamp E.T."/>
            <person name="van der Nest M.A."/>
            <person name="van Wyk S."/>
            <person name="Wingfield M.J."/>
            <person name="Xiong C."/>
            <person name="Yue Q."/>
            <person name="Zhang X."/>
        </authorList>
    </citation>
    <scope>NUCLEOTIDE SEQUENCE [LARGE SCALE GENOMIC DNA]</scope>
    <source>
        <strain evidence="2 3">BP5796</strain>
    </source>
</reference>
<sequence>MKFNTSLLAILIPAFTLADSIAFGDFELDGTTGLRYMWTEGKDPCQNARSGGNGFLLDCYNEGGLDLCNLNDNPCGHKFTLDNGKSYKLEGCGGSDFALYYYNSGTFISHATYATWNSDCGDSSGNYQVHKTWQFQCDKPGC</sequence>
<keyword evidence="1" id="KW-0732">Signal</keyword>
<keyword evidence="3" id="KW-1185">Reference proteome</keyword>
<evidence type="ECO:0008006" key="4">
    <source>
        <dbReference type="Google" id="ProtNLM"/>
    </source>
</evidence>
<dbReference type="Proteomes" id="UP000256328">
    <property type="component" value="Unassembled WGS sequence"/>
</dbReference>
<gene>
    <name evidence="2" type="ORF">BP5796_00064</name>
</gene>
<proteinExistence type="predicted"/>
<comment type="caution">
    <text evidence="2">The sequence shown here is derived from an EMBL/GenBank/DDBJ whole genome shotgun (WGS) entry which is preliminary data.</text>
</comment>
<feature type="chain" id="PRO_5017806380" description="Cyanovirin-N domain-containing protein" evidence="1">
    <location>
        <begin position="19"/>
        <end position="142"/>
    </location>
</feature>